<evidence type="ECO:0000313" key="2">
    <source>
        <dbReference type="EMBL" id="SCL75838.1"/>
    </source>
</evidence>
<dbReference type="InterPro" id="IPR001455">
    <property type="entry name" value="TusA-like"/>
</dbReference>
<proteinExistence type="predicted"/>
<dbReference type="Pfam" id="PF01206">
    <property type="entry name" value="TusA"/>
    <property type="match status" value="1"/>
</dbReference>
<dbReference type="Gene3D" id="3.30.110.40">
    <property type="entry name" value="TusA-like domain"/>
    <property type="match status" value="1"/>
</dbReference>
<accession>A0A1M4MM23</accession>
<name>A0A1M4MM23_9EURY</name>
<dbReference type="AlphaFoldDB" id="A0A1M4MM23"/>
<protein>
    <recommendedName>
        <fullName evidence="1">UPF0033 domain-containing protein</fullName>
    </recommendedName>
</protein>
<dbReference type="InterPro" id="IPR036868">
    <property type="entry name" value="TusA-like_sf"/>
</dbReference>
<dbReference type="SUPFAM" id="SSF64307">
    <property type="entry name" value="SirA-like"/>
    <property type="match status" value="1"/>
</dbReference>
<feature type="domain" description="UPF0033" evidence="1">
    <location>
        <begin position="6"/>
        <end position="73"/>
    </location>
</feature>
<dbReference type="OrthoDB" id="107050at2157"/>
<organism evidence="2 3">
    <name type="scientific">Methanoculleus chikugoensis</name>
    <dbReference type="NCBI Taxonomy" id="118126"/>
    <lineage>
        <taxon>Archaea</taxon>
        <taxon>Methanobacteriati</taxon>
        <taxon>Methanobacteriota</taxon>
        <taxon>Stenosarchaea group</taxon>
        <taxon>Methanomicrobia</taxon>
        <taxon>Methanomicrobiales</taxon>
        <taxon>Methanomicrobiaceae</taxon>
        <taxon>Methanoculleus</taxon>
    </lineage>
</organism>
<dbReference type="RefSeq" id="WP_074370079.1">
    <property type="nucleotide sequence ID" value="NZ_FMID01000042.1"/>
</dbReference>
<evidence type="ECO:0000313" key="3">
    <source>
        <dbReference type="Proteomes" id="UP000184671"/>
    </source>
</evidence>
<dbReference type="Proteomes" id="UP000184671">
    <property type="component" value="Unassembled WGS sequence"/>
</dbReference>
<evidence type="ECO:0000259" key="1">
    <source>
        <dbReference type="Pfam" id="PF01206"/>
    </source>
</evidence>
<gene>
    <name evidence="2" type="ORF">L21_1754</name>
</gene>
<dbReference type="EMBL" id="FMID01000042">
    <property type="protein sequence ID" value="SCL75838.1"/>
    <property type="molecule type" value="Genomic_DNA"/>
</dbReference>
<dbReference type="STRING" id="118126.L21_1754"/>
<sequence length="82" mass="8821">MYADKTVNCVGACQSPMLLIEEEMEALENGQILQVTADRHDLVEAVRSWADKSGHKVEEEHVASGVTTLIVRKGAAPAAEAT</sequence>
<reference evidence="2 3" key="1">
    <citation type="submission" date="2016-08" db="EMBL/GenBank/DDBJ databases">
        <authorList>
            <person name="Seilhamer J.J."/>
        </authorList>
    </citation>
    <scope>NUCLEOTIDE SEQUENCE [LARGE SCALE GENOMIC DNA]</scope>
    <source>
        <strain evidence="2">L21-II-0</strain>
    </source>
</reference>